<dbReference type="InterPro" id="IPR005149">
    <property type="entry name" value="Tscrpt_reg_PadR_N"/>
</dbReference>
<proteinExistence type="predicted"/>
<protein>
    <submittedName>
        <fullName evidence="3">PadR family transcriptional regulator</fullName>
    </submittedName>
</protein>
<dbReference type="PANTHER" id="PTHR43252:SF2">
    <property type="entry name" value="TRANSCRIPTION REGULATOR, PADR-LIKE FAMILY"/>
    <property type="match status" value="1"/>
</dbReference>
<feature type="domain" description="Transcription regulator PadR N-terminal" evidence="1">
    <location>
        <begin position="14"/>
        <end position="82"/>
    </location>
</feature>
<organism evidence="3 4">
    <name type="scientific">Citricoccus alkalitolerans</name>
    <dbReference type="NCBI Taxonomy" id="246603"/>
    <lineage>
        <taxon>Bacteria</taxon>
        <taxon>Bacillati</taxon>
        <taxon>Actinomycetota</taxon>
        <taxon>Actinomycetes</taxon>
        <taxon>Micrococcales</taxon>
        <taxon>Micrococcaceae</taxon>
        <taxon>Citricoccus</taxon>
    </lineage>
</organism>
<comment type="caution">
    <text evidence="3">The sequence shown here is derived from an EMBL/GenBank/DDBJ whole genome shotgun (WGS) entry which is preliminary data.</text>
</comment>
<dbReference type="InterPro" id="IPR036390">
    <property type="entry name" value="WH_DNA-bd_sf"/>
</dbReference>
<dbReference type="SUPFAM" id="SSF46785">
    <property type="entry name" value="Winged helix' DNA-binding domain"/>
    <property type="match status" value="1"/>
</dbReference>
<dbReference type="Pfam" id="PF03551">
    <property type="entry name" value="PadR"/>
    <property type="match status" value="1"/>
</dbReference>
<dbReference type="Gene3D" id="6.10.140.190">
    <property type="match status" value="1"/>
</dbReference>
<reference evidence="4" key="1">
    <citation type="journal article" date="2019" name="Int. J. Syst. Evol. Microbiol.">
        <title>The Global Catalogue of Microorganisms (GCM) 10K type strain sequencing project: providing services to taxonomists for standard genome sequencing and annotation.</title>
        <authorList>
            <consortium name="The Broad Institute Genomics Platform"/>
            <consortium name="The Broad Institute Genome Sequencing Center for Infectious Disease"/>
            <person name="Wu L."/>
            <person name="Ma J."/>
        </authorList>
    </citation>
    <scope>NUCLEOTIDE SEQUENCE [LARGE SCALE GENOMIC DNA]</scope>
    <source>
        <strain evidence="4">CGMCC 1.12125</strain>
    </source>
</reference>
<dbReference type="Gene3D" id="1.10.10.10">
    <property type="entry name" value="Winged helix-like DNA-binding domain superfamily/Winged helix DNA-binding domain"/>
    <property type="match status" value="1"/>
</dbReference>
<accession>A0ABV8XU72</accession>
<name>A0ABV8XU72_9MICC</name>
<dbReference type="InterPro" id="IPR036388">
    <property type="entry name" value="WH-like_DNA-bd_sf"/>
</dbReference>
<dbReference type="Proteomes" id="UP001595965">
    <property type="component" value="Unassembled WGS sequence"/>
</dbReference>
<evidence type="ECO:0000259" key="1">
    <source>
        <dbReference type="Pfam" id="PF03551"/>
    </source>
</evidence>
<feature type="domain" description="Transcription regulator PadR C-terminal" evidence="2">
    <location>
        <begin position="96"/>
        <end position="169"/>
    </location>
</feature>
<evidence type="ECO:0000259" key="2">
    <source>
        <dbReference type="Pfam" id="PF10400"/>
    </source>
</evidence>
<dbReference type="Pfam" id="PF10400">
    <property type="entry name" value="Vir_act_alpha_C"/>
    <property type="match status" value="1"/>
</dbReference>
<sequence length="178" mass="20364">MADQPRVSATAGTLLGLLTERPMTGWELVAQAKDRVGNFWTIQRSQAYRELGQLEKAGLVIALPQQERRKRPYEITDAGQAAYLDWVRQVPGDESVRIPFLLTVSFADDVPSERFDALLEEQRRRHRERLETYEGHWATLQGTARRDARLATLALGIGYERAALDWLDQLPTYLGRDR</sequence>
<keyword evidence="4" id="KW-1185">Reference proteome</keyword>
<dbReference type="InterPro" id="IPR018309">
    <property type="entry name" value="Tscrpt_reg_PadR_C"/>
</dbReference>
<dbReference type="EMBL" id="JBHSEN010000001">
    <property type="protein sequence ID" value="MFC4429151.1"/>
    <property type="molecule type" value="Genomic_DNA"/>
</dbReference>
<dbReference type="RefSeq" id="WP_344228871.1">
    <property type="nucleotide sequence ID" value="NZ_BAAALH010000002.1"/>
</dbReference>
<gene>
    <name evidence="3" type="ORF">ACFO0K_05590</name>
</gene>
<evidence type="ECO:0000313" key="3">
    <source>
        <dbReference type="EMBL" id="MFC4429151.1"/>
    </source>
</evidence>
<dbReference type="PANTHER" id="PTHR43252">
    <property type="entry name" value="TRANSCRIPTIONAL REGULATOR YQJI"/>
    <property type="match status" value="1"/>
</dbReference>
<evidence type="ECO:0000313" key="4">
    <source>
        <dbReference type="Proteomes" id="UP001595965"/>
    </source>
</evidence>